<gene>
    <name evidence="1" type="ORF">HDF14_003411</name>
</gene>
<keyword evidence="2" id="KW-1185">Reference proteome</keyword>
<organism evidence="1 2">
    <name type="scientific">Tunturiibacter gelidiferens</name>
    <dbReference type="NCBI Taxonomy" id="3069689"/>
    <lineage>
        <taxon>Bacteria</taxon>
        <taxon>Pseudomonadati</taxon>
        <taxon>Acidobacteriota</taxon>
        <taxon>Terriglobia</taxon>
        <taxon>Terriglobales</taxon>
        <taxon>Acidobacteriaceae</taxon>
        <taxon>Tunturiibacter</taxon>
    </lineage>
</organism>
<accession>A0A9X0QGJ0</accession>
<reference evidence="1 2" key="1">
    <citation type="submission" date="2020-08" db="EMBL/GenBank/DDBJ databases">
        <title>Genomic Encyclopedia of Type Strains, Phase IV (KMG-V): Genome sequencing to study the core and pangenomes of soil and plant-associated prokaryotes.</title>
        <authorList>
            <person name="Whitman W."/>
        </authorList>
    </citation>
    <scope>NUCLEOTIDE SEQUENCE [LARGE SCALE GENOMIC DNA]</scope>
    <source>
        <strain evidence="1 2">X5P2</strain>
    </source>
</reference>
<sequence>MSIMHKIRLVIKRIVFGNTLLPQEFTLGLEDPQTEITVWLHGAGAPRNVTRRHSMVCASPLTICVGFDEGQRPDENDLVNPSLKFCERTGRKRVLGEIGLKPQTIVAETGSEFILFEPRSSKNYCLPKARLGTHYLLHAYRQWRSDNTKGIKMTFLERRAGMVIFICPHPILLVSVGSKADGNIFPMNILGDLGNGYMGFALRGERLAGGLVERASRIALSSIPVSQGALAYQLANNHTKKSIDWSQLPFATKMSSAFSIPVPEFASRVMEVEIKSVRAIGSHRFFIARIVREDKFFGGLEFCSIHGFYQSWRLGTLEREDEELQISLAGDAFNKRGRNRPLAIRNAQIEMLPLDDKQNR</sequence>
<proteinExistence type="predicted"/>
<dbReference type="Gene3D" id="2.30.110.10">
    <property type="entry name" value="Electron Transport, Fmn-binding Protein, Chain A"/>
    <property type="match status" value="1"/>
</dbReference>
<name>A0A9X0QGJ0_9BACT</name>
<evidence type="ECO:0000313" key="1">
    <source>
        <dbReference type="EMBL" id="MBB5329789.1"/>
    </source>
</evidence>
<dbReference type="RefSeq" id="WP_183978571.1">
    <property type="nucleotide sequence ID" value="NZ_JACHEB010000007.1"/>
</dbReference>
<dbReference type="SUPFAM" id="SSF50475">
    <property type="entry name" value="FMN-binding split barrel"/>
    <property type="match status" value="1"/>
</dbReference>
<evidence type="ECO:0000313" key="2">
    <source>
        <dbReference type="Proteomes" id="UP000535182"/>
    </source>
</evidence>
<dbReference type="Proteomes" id="UP000535182">
    <property type="component" value="Unassembled WGS sequence"/>
</dbReference>
<comment type="caution">
    <text evidence="1">The sequence shown here is derived from an EMBL/GenBank/DDBJ whole genome shotgun (WGS) entry which is preliminary data.</text>
</comment>
<protein>
    <submittedName>
        <fullName evidence="1">Flavin reductase (DIM6/NTAB) family NADH-FMN oxidoreductase RutF</fullName>
    </submittedName>
</protein>
<dbReference type="AlphaFoldDB" id="A0A9X0QGJ0"/>
<dbReference type="InterPro" id="IPR012349">
    <property type="entry name" value="Split_barrel_FMN-bd"/>
</dbReference>
<dbReference type="EMBL" id="JACHEB010000007">
    <property type="protein sequence ID" value="MBB5329789.1"/>
    <property type="molecule type" value="Genomic_DNA"/>
</dbReference>